<evidence type="ECO:0000313" key="4">
    <source>
        <dbReference type="Proteomes" id="UP000219182"/>
    </source>
</evidence>
<evidence type="ECO:0000259" key="2">
    <source>
        <dbReference type="Pfam" id="PF06863"/>
    </source>
</evidence>
<organism evidence="3 4">
    <name type="scientific">Mesorhizobium sanjuanii</name>
    <dbReference type="NCBI Taxonomy" id="2037900"/>
    <lineage>
        <taxon>Bacteria</taxon>
        <taxon>Pseudomonadati</taxon>
        <taxon>Pseudomonadota</taxon>
        <taxon>Alphaproteobacteria</taxon>
        <taxon>Hyphomicrobiales</taxon>
        <taxon>Phyllobacteriaceae</taxon>
        <taxon>Mesorhizobium</taxon>
    </lineage>
</organism>
<sequence>MSRCRGSSRSAAMRKLLHAILLGLLGAGIVHIIVVLLVPEFSERGAWSRLAMASDLYKMTRLDAEAGGAPVVKSVDPLFYAAACRFDLTDGMVRITAPGNVPFWSVSVYDRNGHNVYSFNDHSATAGQLDSVVLTPAQMIEVRKDLPEELQGAIFVEAPIDEGIFVIRAFVPDDSWKPTVSRFLDQGSCEQQDF</sequence>
<evidence type="ECO:0000256" key="1">
    <source>
        <dbReference type="SAM" id="Phobius"/>
    </source>
</evidence>
<feature type="domain" description="DUF1254" evidence="2">
    <location>
        <begin position="83"/>
        <end position="187"/>
    </location>
</feature>
<dbReference type="AlphaFoldDB" id="A0A2A6FG40"/>
<name>A0A2A6FG40_9HYPH</name>
<accession>A0A2A6FG40</accession>
<gene>
    <name evidence="3" type="ORF">CN311_12785</name>
</gene>
<protein>
    <submittedName>
        <fullName evidence="3">DUF1254 domain-containing protein</fullName>
    </submittedName>
</protein>
<keyword evidence="1" id="KW-0472">Membrane</keyword>
<evidence type="ECO:0000313" key="3">
    <source>
        <dbReference type="EMBL" id="PDQ20705.1"/>
    </source>
</evidence>
<dbReference type="InterPro" id="IPR014456">
    <property type="entry name" value="UCP010244_IM"/>
</dbReference>
<dbReference type="Proteomes" id="UP000219182">
    <property type="component" value="Unassembled WGS sequence"/>
</dbReference>
<dbReference type="EMBL" id="NWQG01000068">
    <property type="protein sequence ID" value="PDQ20705.1"/>
    <property type="molecule type" value="Genomic_DNA"/>
</dbReference>
<dbReference type="InterPro" id="IPR010679">
    <property type="entry name" value="DUF1254"/>
</dbReference>
<reference evidence="3 4" key="1">
    <citation type="submission" date="2017-09" db="EMBL/GenBank/DDBJ databases">
        <title>Mesorhizobum sanjuanii sp. nov. isolated from nodules of Lotus tenuis in saline-alkaline lowlands of Flooding Pampa.</title>
        <authorList>
            <person name="Sannazzaro A.I."/>
            <person name="Torres Tejerizo G.A."/>
            <person name="Fontana F."/>
            <person name="Cumpa Velazquez L.M."/>
            <person name="Hansen L."/>
            <person name="Pistorio M."/>
            <person name="Estrella M.J."/>
        </authorList>
    </citation>
    <scope>NUCLEOTIDE SEQUENCE [LARGE SCALE GENOMIC DNA]</scope>
    <source>
        <strain evidence="3 4">BSA136</strain>
    </source>
</reference>
<dbReference type="PIRSF" id="PIRSF010244">
    <property type="entry name" value="UCP010244_imp"/>
    <property type="match status" value="1"/>
</dbReference>
<feature type="transmembrane region" description="Helical" evidence="1">
    <location>
        <begin position="16"/>
        <end position="38"/>
    </location>
</feature>
<proteinExistence type="predicted"/>
<keyword evidence="1" id="KW-1133">Transmembrane helix</keyword>
<dbReference type="Pfam" id="PF06863">
    <property type="entry name" value="DUF1254"/>
    <property type="match status" value="1"/>
</dbReference>
<comment type="caution">
    <text evidence="3">The sequence shown here is derived from an EMBL/GenBank/DDBJ whole genome shotgun (WGS) entry which is preliminary data.</text>
</comment>
<keyword evidence="1" id="KW-0812">Transmembrane</keyword>
<keyword evidence="4" id="KW-1185">Reference proteome</keyword>